<comment type="caution">
    <text evidence="2">The sequence shown here is derived from an EMBL/GenBank/DDBJ whole genome shotgun (WGS) entry which is preliminary data.</text>
</comment>
<gene>
    <name evidence="2" type="ORF">D9619_012122</name>
</gene>
<dbReference type="Proteomes" id="UP000567179">
    <property type="component" value="Unassembled WGS sequence"/>
</dbReference>
<dbReference type="EMBL" id="JAACJJ010000031">
    <property type="protein sequence ID" value="KAF5318043.1"/>
    <property type="molecule type" value="Genomic_DNA"/>
</dbReference>
<feature type="compositionally biased region" description="Acidic residues" evidence="1">
    <location>
        <begin position="39"/>
        <end position="48"/>
    </location>
</feature>
<evidence type="ECO:0000313" key="2">
    <source>
        <dbReference type="EMBL" id="KAF5318043.1"/>
    </source>
</evidence>
<feature type="region of interest" description="Disordered" evidence="1">
    <location>
        <begin position="1"/>
        <end position="93"/>
    </location>
</feature>
<organism evidence="2 3">
    <name type="scientific">Psilocybe cf. subviscida</name>
    <dbReference type="NCBI Taxonomy" id="2480587"/>
    <lineage>
        <taxon>Eukaryota</taxon>
        <taxon>Fungi</taxon>
        <taxon>Dikarya</taxon>
        <taxon>Basidiomycota</taxon>
        <taxon>Agaricomycotina</taxon>
        <taxon>Agaricomycetes</taxon>
        <taxon>Agaricomycetidae</taxon>
        <taxon>Agaricales</taxon>
        <taxon>Agaricineae</taxon>
        <taxon>Strophariaceae</taxon>
        <taxon>Psilocybe</taxon>
    </lineage>
</organism>
<evidence type="ECO:0000256" key="1">
    <source>
        <dbReference type="SAM" id="MobiDB-lite"/>
    </source>
</evidence>
<proteinExistence type="predicted"/>
<reference evidence="2 3" key="1">
    <citation type="journal article" date="2020" name="ISME J.">
        <title>Uncovering the hidden diversity of litter-decomposition mechanisms in mushroom-forming fungi.</title>
        <authorList>
            <person name="Floudas D."/>
            <person name="Bentzer J."/>
            <person name="Ahren D."/>
            <person name="Johansson T."/>
            <person name="Persson P."/>
            <person name="Tunlid A."/>
        </authorList>
    </citation>
    <scope>NUCLEOTIDE SEQUENCE [LARGE SCALE GENOMIC DNA]</scope>
    <source>
        <strain evidence="2 3">CBS 101986</strain>
    </source>
</reference>
<dbReference type="AlphaFoldDB" id="A0A8H5EZT3"/>
<name>A0A8H5EZT3_9AGAR</name>
<keyword evidence="3" id="KW-1185">Reference proteome</keyword>
<protein>
    <submittedName>
        <fullName evidence="2">Uncharacterized protein</fullName>
    </submittedName>
</protein>
<feature type="compositionally biased region" description="Basic and acidic residues" evidence="1">
    <location>
        <begin position="19"/>
        <end position="38"/>
    </location>
</feature>
<evidence type="ECO:0000313" key="3">
    <source>
        <dbReference type="Proteomes" id="UP000567179"/>
    </source>
</evidence>
<feature type="compositionally biased region" description="Basic residues" evidence="1">
    <location>
        <begin position="84"/>
        <end position="93"/>
    </location>
</feature>
<accession>A0A8H5EZT3</accession>
<sequence length="112" mass="12723">MDVDQEEEKSAPTKKRKLTKAEEATLKAQDKKMTKKKDDDDDGEEEDAGISRLRSIQSPQNFRKGFLRHECAKVGGNDPFKKPAVPKKRKPAAVKRNITDFEKKHFPTLASL</sequence>
<dbReference type="OrthoDB" id="421226at2759"/>